<dbReference type="Pfam" id="PF08386">
    <property type="entry name" value="Abhydrolase_4"/>
    <property type="match status" value="1"/>
</dbReference>
<reference evidence="6 7" key="1">
    <citation type="submission" date="2021-01" db="EMBL/GenBank/DDBJ databases">
        <title>Whole genome shotgun sequence of Cellulomonas phragmiteti NBRC 110785.</title>
        <authorList>
            <person name="Komaki H."/>
            <person name="Tamura T."/>
        </authorList>
    </citation>
    <scope>NUCLEOTIDE SEQUENCE [LARGE SCALE GENOMIC DNA]</scope>
    <source>
        <strain evidence="6 7">NBRC 110785</strain>
    </source>
</reference>
<organism evidence="6 7">
    <name type="scientific">Cellulomonas phragmiteti</name>
    <dbReference type="NCBI Taxonomy" id="478780"/>
    <lineage>
        <taxon>Bacteria</taxon>
        <taxon>Bacillati</taxon>
        <taxon>Actinomycetota</taxon>
        <taxon>Actinomycetes</taxon>
        <taxon>Micrococcales</taxon>
        <taxon>Cellulomonadaceae</taxon>
        <taxon>Cellulomonas</taxon>
    </lineage>
</organism>
<feature type="domain" description="Peptidase S33 tripeptidyl aminopeptidase-like C-terminal" evidence="5">
    <location>
        <begin position="428"/>
        <end position="529"/>
    </location>
</feature>
<dbReference type="InterPro" id="IPR013595">
    <property type="entry name" value="Pept_S33_TAP-like_C"/>
</dbReference>
<sequence>MQAVPRGAAVPGPAGAGDYRRRMPTRPALRRCALVVLVVLGLAGCVAPKHQASSPTSDAATSGTADPVLAPFYDQVLEWTTCASEQCADATVPLDWDDPEGESITVALRRVPASGGAPVGSLLVNPGGPGRSAIDSLNYFRQIVSREVLASYDLVAFDPRGVQHSSPVTCVDPPELDELAAWVPDWSTDEGIAAAAARNGEFGRACLERTGPLLGHVDTASVARDMDVLRAVLGDEALTYLGFSYGTELGATYAALFPERVGRLVLDGALDPTLDSGQVAAGQAAGFESALRAYVTDCQAGPACPLTGSADAGLTQIARMFERVRANPLPTGTERELTSSLAFSGVAAALYAQSSWPLLTQALSKAIDAADGSVLLQLADSYYGRSPDGTYASNQNEAFSAVLCLDDRPSADPAQMRADAAEIVAVAPTVGQFFAYGGASCAQWPVPQVGSLASYEAPGAAPILVIGTTNDPATPYAWAQSLADLLSSAVLLTFEGEGHTAYGRSNQCVKDAVDAYLLTGEAPADGTTC</sequence>
<proteinExistence type="inferred from homology"/>
<feature type="region of interest" description="Disordered" evidence="4">
    <location>
        <begin position="1"/>
        <end position="22"/>
    </location>
</feature>
<feature type="compositionally biased region" description="Low complexity" evidence="4">
    <location>
        <begin position="1"/>
        <end position="17"/>
    </location>
</feature>
<keyword evidence="2" id="KW-0732">Signal</keyword>
<dbReference type="Gene3D" id="3.40.50.1820">
    <property type="entry name" value="alpha/beta hydrolase"/>
    <property type="match status" value="1"/>
</dbReference>
<dbReference type="PANTHER" id="PTHR43248:SF29">
    <property type="entry name" value="TRIPEPTIDYL AMINOPEPTIDASE"/>
    <property type="match status" value="1"/>
</dbReference>
<dbReference type="InterPro" id="IPR051601">
    <property type="entry name" value="Serine_prot/Carboxylest_S33"/>
</dbReference>
<evidence type="ECO:0000256" key="2">
    <source>
        <dbReference type="ARBA" id="ARBA00022729"/>
    </source>
</evidence>
<evidence type="ECO:0000259" key="5">
    <source>
        <dbReference type="Pfam" id="PF08386"/>
    </source>
</evidence>
<comment type="similarity">
    <text evidence="1">Belongs to the peptidase S33 family.</text>
</comment>
<evidence type="ECO:0000256" key="3">
    <source>
        <dbReference type="ARBA" id="ARBA00022801"/>
    </source>
</evidence>
<dbReference type="InterPro" id="IPR029058">
    <property type="entry name" value="AB_hydrolase_fold"/>
</dbReference>
<dbReference type="SUPFAM" id="SSF53474">
    <property type="entry name" value="alpha/beta-Hydrolases"/>
    <property type="match status" value="1"/>
</dbReference>
<dbReference type="GO" id="GO:0016787">
    <property type="term" value="F:hydrolase activity"/>
    <property type="evidence" value="ECO:0007669"/>
    <property type="project" value="UniProtKB-KW"/>
</dbReference>
<evidence type="ECO:0000256" key="4">
    <source>
        <dbReference type="SAM" id="MobiDB-lite"/>
    </source>
</evidence>
<evidence type="ECO:0000313" key="7">
    <source>
        <dbReference type="Proteomes" id="UP000614741"/>
    </source>
</evidence>
<keyword evidence="7" id="KW-1185">Reference proteome</keyword>
<accession>A0ABQ4DND6</accession>
<evidence type="ECO:0000256" key="1">
    <source>
        <dbReference type="ARBA" id="ARBA00010088"/>
    </source>
</evidence>
<protein>
    <submittedName>
        <fullName evidence="6">Alpha/beta hydrolase</fullName>
    </submittedName>
</protein>
<evidence type="ECO:0000313" key="6">
    <source>
        <dbReference type="EMBL" id="GIG40855.1"/>
    </source>
</evidence>
<name>A0ABQ4DND6_9CELL</name>
<dbReference type="PANTHER" id="PTHR43248">
    <property type="entry name" value="2-SUCCINYL-6-HYDROXY-2,4-CYCLOHEXADIENE-1-CARBOXYLATE SYNTHASE"/>
    <property type="match status" value="1"/>
</dbReference>
<keyword evidence="3 6" id="KW-0378">Hydrolase</keyword>
<dbReference type="Proteomes" id="UP000614741">
    <property type="component" value="Unassembled WGS sequence"/>
</dbReference>
<comment type="caution">
    <text evidence="6">The sequence shown here is derived from an EMBL/GenBank/DDBJ whole genome shotgun (WGS) entry which is preliminary data.</text>
</comment>
<dbReference type="EMBL" id="BONP01000016">
    <property type="protein sequence ID" value="GIG40855.1"/>
    <property type="molecule type" value="Genomic_DNA"/>
</dbReference>
<gene>
    <name evidence="6" type="ORF">Cph01nite_26170</name>
</gene>